<dbReference type="PROSITE" id="PS00108">
    <property type="entry name" value="PROTEIN_KINASE_ST"/>
    <property type="match status" value="1"/>
</dbReference>
<evidence type="ECO:0000313" key="2">
    <source>
        <dbReference type="EMBL" id="KAL0064051.1"/>
    </source>
</evidence>
<sequence length="636" mass="71032">MNLWKLHSTWTSIIPTDDLETAQRVVQDALDDEHKYRRIIETKGDHAQKCLDLLQAIAERPTITTQLQSSILKMILRLSKRSGLCPTSLVIKNVKKQGRRVGWGAFGDVWKGKIGEDTLVCLKVVRIHSGSDAEKLDYMREAIVWKHLRHPNLLPFLGVYYLDEDREDICLVSPWMDKGDLHHYLKETPRDAVDHLSLAYDIAAGLAYLHSKKIVHGDLKGVNVLIKVDGSASIGDFGLSRIAESHTTRFTASTSRPKGTTRWISPELLDPKSASMTSKSSDIYAYGCVCYEIFAGNVPFYNLLHDAAVILAVVVDKQHPDRPVNVPELTDPMWEIMVSCWQHDQHLRPSSAEVLARIGGIESPKTGAVVQLRPALYWDSLSRMPMWPNVKYPSIDTGVFDYVSGEKDFGQAVANSVPPSGQFHLHPWLDAQNWSDDFLFLLSSHEFNPQMVQSRFINSDGSVGEISRTKPPPMDRMLQPATLPGLTRLRVICDLVPRWPIDIPYKQEVGLMENPGPSAFRPDPLAGHGGAPPITFRDILLCIHRVLHTRISHADWAQLTPAEQGHVSAAYANRCRAAAHAGAPVGTSGADRAGVEQAEMNQGVKKVDFLLEKVWFRGCRVDWVEGVLKLMVGQKL</sequence>
<dbReference type="InterPro" id="IPR001245">
    <property type="entry name" value="Ser-Thr/Tyr_kinase_cat_dom"/>
</dbReference>
<dbReference type="EMBL" id="JBBXMP010000068">
    <property type="protein sequence ID" value="KAL0064051.1"/>
    <property type="molecule type" value="Genomic_DNA"/>
</dbReference>
<reference evidence="2 3" key="1">
    <citation type="submission" date="2024-05" db="EMBL/GenBank/DDBJ databases">
        <title>A draft genome resource for the thread blight pathogen Marasmius tenuissimus strain MS-2.</title>
        <authorList>
            <person name="Yulfo-Soto G.E."/>
            <person name="Baruah I.K."/>
            <person name="Amoako-Attah I."/>
            <person name="Bukari Y."/>
            <person name="Meinhardt L.W."/>
            <person name="Bailey B.A."/>
            <person name="Cohen S.P."/>
        </authorList>
    </citation>
    <scope>NUCLEOTIDE SEQUENCE [LARGE SCALE GENOMIC DNA]</scope>
    <source>
        <strain evidence="2 3">MS-2</strain>
    </source>
</reference>
<dbReference type="SUPFAM" id="SSF56112">
    <property type="entry name" value="Protein kinase-like (PK-like)"/>
    <property type="match status" value="1"/>
</dbReference>
<accession>A0ABR2ZSI0</accession>
<protein>
    <recommendedName>
        <fullName evidence="1">Protein kinase domain-containing protein</fullName>
    </recommendedName>
</protein>
<gene>
    <name evidence="2" type="ORF">AAF712_009017</name>
</gene>
<proteinExistence type="predicted"/>
<dbReference type="Proteomes" id="UP001437256">
    <property type="component" value="Unassembled WGS sequence"/>
</dbReference>
<dbReference type="PANTHER" id="PTHR44329:SF261">
    <property type="entry name" value="ZINC FINGER CONTAINING PROTEIN KINASE-RELATED"/>
    <property type="match status" value="1"/>
</dbReference>
<comment type="caution">
    <text evidence="2">The sequence shown here is derived from an EMBL/GenBank/DDBJ whole genome shotgun (WGS) entry which is preliminary data.</text>
</comment>
<dbReference type="InterPro" id="IPR046522">
    <property type="entry name" value="DUF6699"/>
</dbReference>
<dbReference type="InterPro" id="IPR008271">
    <property type="entry name" value="Ser/Thr_kinase_AS"/>
</dbReference>
<organism evidence="2 3">
    <name type="scientific">Marasmius tenuissimus</name>
    <dbReference type="NCBI Taxonomy" id="585030"/>
    <lineage>
        <taxon>Eukaryota</taxon>
        <taxon>Fungi</taxon>
        <taxon>Dikarya</taxon>
        <taxon>Basidiomycota</taxon>
        <taxon>Agaricomycotina</taxon>
        <taxon>Agaricomycetes</taxon>
        <taxon>Agaricomycetidae</taxon>
        <taxon>Agaricales</taxon>
        <taxon>Marasmiineae</taxon>
        <taxon>Marasmiaceae</taxon>
        <taxon>Marasmius</taxon>
    </lineage>
</organism>
<dbReference type="InterPro" id="IPR000719">
    <property type="entry name" value="Prot_kinase_dom"/>
</dbReference>
<dbReference type="Pfam" id="PF20415">
    <property type="entry name" value="DUF6699"/>
    <property type="match status" value="1"/>
</dbReference>
<dbReference type="InterPro" id="IPR051681">
    <property type="entry name" value="Ser/Thr_Kinases-Pseudokinases"/>
</dbReference>
<dbReference type="SMART" id="SM00220">
    <property type="entry name" value="S_TKc"/>
    <property type="match status" value="1"/>
</dbReference>
<dbReference type="Gene3D" id="1.10.510.10">
    <property type="entry name" value="Transferase(Phosphotransferase) domain 1"/>
    <property type="match status" value="1"/>
</dbReference>
<evidence type="ECO:0000313" key="3">
    <source>
        <dbReference type="Proteomes" id="UP001437256"/>
    </source>
</evidence>
<dbReference type="InterPro" id="IPR011009">
    <property type="entry name" value="Kinase-like_dom_sf"/>
</dbReference>
<feature type="domain" description="Protein kinase" evidence="1">
    <location>
        <begin position="95"/>
        <end position="366"/>
    </location>
</feature>
<keyword evidence="3" id="KW-1185">Reference proteome</keyword>
<name>A0ABR2ZSI0_9AGAR</name>
<dbReference type="PROSITE" id="PS50011">
    <property type="entry name" value="PROTEIN_KINASE_DOM"/>
    <property type="match status" value="1"/>
</dbReference>
<dbReference type="Pfam" id="PF07714">
    <property type="entry name" value="PK_Tyr_Ser-Thr"/>
    <property type="match status" value="1"/>
</dbReference>
<evidence type="ECO:0000259" key="1">
    <source>
        <dbReference type="PROSITE" id="PS50011"/>
    </source>
</evidence>
<dbReference type="PANTHER" id="PTHR44329">
    <property type="entry name" value="SERINE/THREONINE-PROTEIN KINASE TNNI3K-RELATED"/>
    <property type="match status" value="1"/>
</dbReference>